<dbReference type="InterPro" id="IPR014710">
    <property type="entry name" value="RmlC-like_jellyroll"/>
</dbReference>
<keyword evidence="3" id="KW-0758">Storage protein</keyword>
<protein>
    <submittedName>
        <fullName evidence="7">Tetratricopeptide repeat-like superfamily protein</fullName>
    </submittedName>
</protein>
<evidence type="ECO:0000313" key="8">
    <source>
        <dbReference type="Proteomes" id="UP000436088"/>
    </source>
</evidence>
<dbReference type="SUPFAM" id="SSF51182">
    <property type="entry name" value="RmlC-like cupins"/>
    <property type="match status" value="1"/>
</dbReference>
<dbReference type="Gene3D" id="2.60.120.10">
    <property type="entry name" value="Jelly Rolls"/>
    <property type="match status" value="2"/>
</dbReference>
<dbReference type="PANTHER" id="PTHR31189:SF45">
    <property type="entry name" value="OS09G0552500 PROTEIN"/>
    <property type="match status" value="1"/>
</dbReference>
<dbReference type="CDD" id="cd02242">
    <property type="entry name" value="cupin_11S_legumin_N"/>
    <property type="match status" value="1"/>
</dbReference>
<reference evidence="7" key="1">
    <citation type="submission" date="2019-09" db="EMBL/GenBank/DDBJ databases">
        <title>Draft genome information of white flower Hibiscus syriacus.</title>
        <authorList>
            <person name="Kim Y.-M."/>
        </authorList>
    </citation>
    <scope>NUCLEOTIDE SEQUENCE [LARGE SCALE GENOMIC DNA]</scope>
    <source>
        <strain evidence="7">YM2019G1</strain>
    </source>
</reference>
<dbReference type="PANTHER" id="PTHR31189">
    <property type="entry name" value="OS03G0336100 PROTEIN-RELATED"/>
    <property type="match status" value="1"/>
</dbReference>
<accession>A0A6A2XR48</accession>
<organism evidence="7 8">
    <name type="scientific">Hibiscus syriacus</name>
    <name type="common">Rose of Sharon</name>
    <dbReference type="NCBI Taxonomy" id="106335"/>
    <lineage>
        <taxon>Eukaryota</taxon>
        <taxon>Viridiplantae</taxon>
        <taxon>Streptophyta</taxon>
        <taxon>Embryophyta</taxon>
        <taxon>Tracheophyta</taxon>
        <taxon>Spermatophyta</taxon>
        <taxon>Magnoliopsida</taxon>
        <taxon>eudicotyledons</taxon>
        <taxon>Gunneridae</taxon>
        <taxon>Pentapetalae</taxon>
        <taxon>rosids</taxon>
        <taxon>malvids</taxon>
        <taxon>Malvales</taxon>
        <taxon>Malvaceae</taxon>
        <taxon>Malvoideae</taxon>
        <taxon>Hibiscus</taxon>
    </lineage>
</organism>
<evidence type="ECO:0000256" key="1">
    <source>
        <dbReference type="ARBA" id="ARBA00007178"/>
    </source>
</evidence>
<dbReference type="SMART" id="SM00835">
    <property type="entry name" value="Cupin_1"/>
    <property type="match status" value="2"/>
</dbReference>
<comment type="similarity">
    <text evidence="1">Belongs to the 11S seed storage protein (globulins) family.</text>
</comment>
<dbReference type="PRINTS" id="PR00439">
    <property type="entry name" value="11SGLOBULIN"/>
</dbReference>
<feature type="domain" description="Cupin type-1" evidence="6">
    <location>
        <begin position="195"/>
        <end position="341"/>
    </location>
</feature>
<dbReference type="InterPro" id="IPR050253">
    <property type="entry name" value="Seed_Storage-Functional"/>
</dbReference>
<dbReference type="Proteomes" id="UP000436088">
    <property type="component" value="Unassembled WGS sequence"/>
</dbReference>
<evidence type="ECO:0000256" key="2">
    <source>
        <dbReference type="ARBA" id="ARBA00022729"/>
    </source>
</evidence>
<proteinExistence type="inferred from homology"/>
<name>A0A6A2XR48_HIBSY</name>
<gene>
    <name evidence="7" type="ORF">F3Y22_tig00116945pilonHSYRG00020</name>
</gene>
<evidence type="ECO:0000313" key="7">
    <source>
        <dbReference type="EMBL" id="KAE8660879.1"/>
    </source>
</evidence>
<evidence type="ECO:0000259" key="6">
    <source>
        <dbReference type="SMART" id="SM00835"/>
    </source>
</evidence>
<dbReference type="Pfam" id="PF00190">
    <property type="entry name" value="Cupin_1"/>
    <property type="match status" value="2"/>
</dbReference>
<evidence type="ECO:0000256" key="5">
    <source>
        <dbReference type="ARBA" id="ARBA00023157"/>
    </source>
</evidence>
<dbReference type="InterPro" id="IPR006044">
    <property type="entry name" value="11S_seedstore_pln"/>
</dbReference>
<dbReference type="GO" id="GO:0045735">
    <property type="term" value="F:nutrient reservoir activity"/>
    <property type="evidence" value="ECO:0007669"/>
    <property type="project" value="UniProtKB-KW"/>
</dbReference>
<dbReference type="CDD" id="cd02243">
    <property type="entry name" value="cupin_11S_legumin_C"/>
    <property type="match status" value="1"/>
</dbReference>
<keyword evidence="8" id="KW-1185">Reference proteome</keyword>
<keyword evidence="4" id="KW-0708">Seed storage protein</keyword>
<feature type="domain" description="Cupin type-1" evidence="6">
    <location>
        <begin position="9"/>
        <end position="160"/>
    </location>
</feature>
<dbReference type="GO" id="GO:0010431">
    <property type="term" value="P:seed maturation"/>
    <property type="evidence" value="ECO:0007669"/>
    <property type="project" value="UniProtKB-ARBA"/>
</dbReference>
<keyword evidence="5" id="KW-1015">Disulfide bond</keyword>
<dbReference type="InterPro" id="IPR006045">
    <property type="entry name" value="Cupin_1"/>
</dbReference>
<sequence length="362" mass="39247">MNMELTPKFPVTFDETEGGGYYNWAAADSPVLGEAKVAAGKLVLKPRGFGLPHYSDCPKIGYVLEGVCGVGLTMPGNTKETMSFIGIKKGDVIPIPYASVSWWYNYGDSDVIIVFLADATNAYIAGEITYFLLTGPLGFIAAFSPEFIARTYQISVQKAEKLASSQKGVFLLRLDEEQAETIPEPTKELGNIWTRNIEALSPDVEVDNGGKSTILKGSQFPLLEQVGLTVTRLVLAPKATRAPSYASHPRMFYVAKGTGKVQIVSLQGRLVLDTEVETGQLFVVPKLFMVTISAEEEGIELVSVVTSSRALIGELGSKRSVLNTVPSVVQVSLNVTGELTQYFRQKMEIGTVIVPAMNLHPS</sequence>
<evidence type="ECO:0000256" key="3">
    <source>
        <dbReference type="ARBA" id="ARBA00022761"/>
    </source>
</evidence>
<dbReference type="AlphaFoldDB" id="A0A6A2XR48"/>
<comment type="caution">
    <text evidence="7">The sequence shown here is derived from an EMBL/GenBank/DDBJ whole genome shotgun (WGS) entry which is preliminary data.</text>
</comment>
<dbReference type="InterPro" id="IPR011051">
    <property type="entry name" value="RmlC_Cupin_sf"/>
</dbReference>
<evidence type="ECO:0000256" key="4">
    <source>
        <dbReference type="ARBA" id="ARBA00023129"/>
    </source>
</evidence>
<keyword evidence="2" id="KW-0732">Signal</keyword>
<dbReference type="EMBL" id="VEPZ02001729">
    <property type="protein sequence ID" value="KAE8660879.1"/>
    <property type="molecule type" value="Genomic_DNA"/>
</dbReference>